<gene>
    <name evidence="3" type="ORF">ISO4_03278</name>
</gene>
<feature type="signal peptide" evidence="2">
    <location>
        <begin position="1"/>
        <end position="28"/>
    </location>
</feature>
<proteinExistence type="predicted"/>
<evidence type="ECO:0008006" key="5">
    <source>
        <dbReference type="Google" id="ProtNLM"/>
    </source>
</evidence>
<feature type="compositionally biased region" description="Basic and acidic residues" evidence="1">
    <location>
        <begin position="36"/>
        <end position="45"/>
    </location>
</feature>
<name>A0ABS0AKL5_9GAMM</name>
<sequence>MRIDTVNRLLATLLLGIALAACQGNAGAGDDASNESSERQNRMSDTRLLAPCPSAPNCVSSLAEDERHRVAPLPGAGNRADSLAMLEEVLDTLPRVAYERIGPARIQARFTSRILRFVDDVTLYVHDDGLIDVRSASRIGYWDLGANRRRVEDLRERLNARLGQPQPSHG</sequence>
<comment type="caution">
    <text evidence="3">The sequence shown here is derived from an EMBL/GenBank/DDBJ whole genome shotgun (WGS) entry which is preliminary data.</text>
</comment>
<keyword evidence="2" id="KW-0732">Signal</keyword>
<dbReference type="RefSeq" id="WP_228548226.1">
    <property type="nucleotide sequence ID" value="NZ_ARXR01000065.1"/>
</dbReference>
<evidence type="ECO:0000313" key="3">
    <source>
        <dbReference type="EMBL" id="MBF5054676.1"/>
    </source>
</evidence>
<protein>
    <recommendedName>
        <fullName evidence="5">DUF1499 domain-containing protein</fullName>
    </recommendedName>
</protein>
<dbReference type="PANTHER" id="PTHR34801:SF6">
    <property type="entry name" value="SLL1620 PROTEIN"/>
    <property type="match status" value="1"/>
</dbReference>
<dbReference type="PROSITE" id="PS51257">
    <property type="entry name" value="PROKAR_LIPOPROTEIN"/>
    <property type="match status" value="1"/>
</dbReference>
<dbReference type="EMBL" id="ARXR01000065">
    <property type="protein sequence ID" value="MBF5054676.1"/>
    <property type="molecule type" value="Genomic_DNA"/>
</dbReference>
<feature type="region of interest" description="Disordered" evidence="1">
    <location>
        <begin position="27"/>
        <end position="46"/>
    </location>
</feature>
<dbReference type="Proteomes" id="UP000644441">
    <property type="component" value="Unassembled WGS sequence"/>
</dbReference>
<dbReference type="Pfam" id="PF07386">
    <property type="entry name" value="DUF1499"/>
    <property type="match status" value="1"/>
</dbReference>
<organism evidence="3 4">
    <name type="scientific">Alloalcanivorax venustensis ISO4</name>
    <dbReference type="NCBI Taxonomy" id="1177184"/>
    <lineage>
        <taxon>Bacteria</taxon>
        <taxon>Pseudomonadati</taxon>
        <taxon>Pseudomonadota</taxon>
        <taxon>Gammaproteobacteria</taxon>
        <taxon>Oceanospirillales</taxon>
        <taxon>Alcanivoracaceae</taxon>
        <taxon>Alloalcanivorax</taxon>
    </lineage>
</organism>
<dbReference type="PANTHER" id="PTHR34801">
    <property type="entry name" value="EXPRESSED PROTEIN"/>
    <property type="match status" value="1"/>
</dbReference>
<dbReference type="InterPro" id="IPR010865">
    <property type="entry name" value="DUF1499"/>
</dbReference>
<keyword evidence="4" id="KW-1185">Reference proteome</keyword>
<evidence type="ECO:0000256" key="2">
    <source>
        <dbReference type="SAM" id="SignalP"/>
    </source>
</evidence>
<feature type="chain" id="PRO_5045326310" description="DUF1499 domain-containing protein" evidence="2">
    <location>
        <begin position="29"/>
        <end position="170"/>
    </location>
</feature>
<evidence type="ECO:0000313" key="4">
    <source>
        <dbReference type="Proteomes" id="UP000644441"/>
    </source>
</evidence>
<dbReference type="GeneID" id="99766560"/>
<reference evidence="3 4" key="1">
    <citation type="submission" date="2012-09" db="EMBL/GenBank/DDBJ databases">
        <title>Genome Sequence of alkane-degrading Bacterium Alcanivorax venustensis ISO4.</title>
        <authorList>
            <person name="Lai Q."/>
            <person name="Shao Z."/>
        </authorList>
    </citation>
    <scope>NUCLEOTIDE SEQUENCE [LARGE SCALE GENOMIC DNA]</scope>
    <source>
        <strain evidence="3 4">ISO4</strain>
    </source>
</reference>
<evidence type="ECO:0000256" key="1">
    <source>
        <dbReference type="SAM" id="MobiDB-lite"/>
    </source>
</evidence>
<accession>A0ABS0AKL5</accession>